<protein>
    <submittedName>
        <fullName evidence="2">Uncharacterized protein</fullName>
    </submittedName>
</protein>
<evidence type="ECO:0000313" key="2">
    <source>
        <dbReference type="EMBL" id="KAJ2798130.1"/>
    </source>
</evidence>
<feature type="region of interest" description="Disordered" evidence="1">
    <location>
        <begin position="1"/>
        <end position="55"/>
    </location>
</feature>
<sequence>MATNQQSQGGARSQRHMHPPTPQPEQQQQQQQRIARSVERRSLPPTSDTSLEQASADIESMWQRVIQSVDMSDYRFTQSGSPRRTQRVRLNGGSPPAARDDAGRAGSGEPRSNPEDSNNDEVNANDRDSIQQVDGWTFVNLRPWDISRPGEPSLPPPRVRRRLARAPSLQPPREGTSRPVQLPPFLGAAAQNRNLSFRLRDASDNAHIDDIRAPVTRGRTLLFSTDDVDDNIDSERSLSDGAEDYGGVDADANGDPDDFDDWFVRSFSNNIFSQAANTTRSGLLTRLHRAGLSMPARNVPKGPGATTVVRQPWNRDRLWRPYVYQTPIAEPPRRFRDAGGRYKHSPLPEDDTDSMPLYAINSGVRPLSLKCTNADDMGRGSLNNLFFPNSSLFLTSRARNVHLELSFDSDPSSASSRARHHVVERILIMSSMVAPPCTEVMVFASSRRCNFSELSKYDNFTFADYERLSAKYAHQNTKSFLKDPLPIAYFWLSIEEEYEQLQNLPQGICCKYLYFKLLRGVSSDPKMSLRMIRVFGWDGPRTFSDAAIC</sequence>
<dbReference type="Proteomes" id="UP001140094">
    <property type="component" value="Unassembled WGS sequence"/>
</dbReference>
<name>A0A9W8HXQ9_9FUNG</name>
<feature type="region of interest" description="Disordered" evidence="1">
    <location>
        <begin position="72"/>
        <end position="134"/>
    </location>
</feature>
<proteinExistence type="predicted"/>
<evidence type="ECO:0000256" key="1">
    <source>
        <dbReference type="SAM" id="MobiDB-lite"/>
    </source>
</evidence>
<dbReference type="AlphaFoldDB" id="A0A9W8HXQ9"/>
<feature type="compositionally biased region" description="Polar residues" evidence="1">
    <location>
        <begin position="1"/>
        <end position="11"/>
    </location>
</feature>
<reference evidence="2" key="1">
    <citation type="submission" date="2022-07" db="EMBL/GenBank/DDBJ databases">
        <title>Phylogenomic reconstructions and comparative analyses of Kickxellomycotina fungi.</title>
        <authorList>
            <person name="Reynolds N.K."/>
            <person name="Stajich J.E."/>
            <person name="Barry K."/>
            <person name="Grigoriev I.V."/>
            <person name="Crous P."/>
            <person name="Smith M.E."/>
        </authorList>
    </citation>
    <scope>NUCLEOTIDE SEQUENCE</scope>
    <source>
        <strain evidence="2">NRRL 1565</strain>
    </source>
</reference>
<comment type="caution">
    <text evidence="2">The sequence shown here is derived from an EMBL/GenBank/DDBJ whole genome shotgun (WGS) entry which is preliminary data.</text>
</comment>
<organism evidence="2 3">
    <name type="scientific">Coemansia guatemalensis</name>
    <dbReference type="NCBI Taxonomy" id="2761395"/>
    <lineage>
        <taxon>Eukaryota</taxon>
        <taxon>Fungi</taxon>
        <taxon>Fungi incertae sedis</taxon>
        <taxon>Zoopagomycota</taxon>
        <taxon>Kickxellomycotina</taxon>
        <taxon>Kickxellomycetes</taxon>
        <taxon>Kickxellales</taxon>
        <taxon>Kickxellaceae</taxon>
        <taxon>Coemansia</taxon>
    </lineage>
</organism>
<dbReference type="EMBL" id="JANBUO010001472">
    <property type="protein sequence ID" value="KAJ2798130.1"/>
    <property type="molecule type" value="Genomic_DNA"/>
</dbReference>
<keyword evidence="3" id="KW-1185">Reference proteome</keyword>
<feature type="compositionally biased region" description="Polar residues" evidence="1">
    <location>
        <begin position="72"/>
        <end position="83"/>
    </location>
</feature>
<evidence type="ECO:0000313" key="3">
    <source>
        <dbReference type="Proteomes" id="UP001140094"/>
    </source>
</evidence>
<feature type="compositionally biased region" description="Polar residues" evidence="1">
    <location>
        <begin position="44"/>
        <end position="53"/>
    </location>
</feature>
<dbReference type="OrthoDB" id="5566184at2759"/>
<gene>
    <name evidence="2" type="ORF">H4R20_004932</name>
</gene>
<accession>A0A9W8HXQ9</accession>